<dbReference type="InterPro" id="IPR005883">
    <property type="entry name" value="PilM"/>
</dbReference>
<name>A0A7V2WSY3_9BACT</name>
<reference evidence="1" key="1">
    <citation type="journal article" date="2020" name="mSystems">
        <title>Genome- and Community-Level Interaction Insights into Carbon Utilization and Element Cycling Functions of Hydrothermarchaeota in Hydrothermal Sediment.</title>
        <authorList>
            <person name="Zhou Z."/>
            <person name="Liu Y."/>
            <person name="Xu W."/>
            <person name="Pan J."/>
            <person name="Luo Z.H."/>
            <person name="Li M."/>
        </authorList>
    </citation>
    <scope>NUCLEOTIDE SEQUENCE [LARGE SCALE GENOMIC DNA]</scope>
    <source>
        <strain evidence="1">HyVt-503</strain>
    </source>
</reference>
<evidence type="ECO:0000313" key="1">
    <source>
        <dbReference type="EMBL" id="HFC46735.1"/>
    </source>
</evidence>
<dbReference type="Proteomes" id="UP000885797">
    <property type="component" value="Unassembled WGS sequence"/>
</dbReference>
<protein>
    <recommendedName>
        <fullName evidence="2">Type IV pilus biogenesis protein PilM</fullName>
    </recommendedName>
</protein>
<dbReference type="Gene3D" id="3.30.420.40">
    <property type="match status" value="1"/>
</dbReference>
<dbReference type="Pfam" id="PF11104">
    <property type="entry name" value="PilM_2"/>
    <property type="match status" value="1"/>
</dbReference>
<gene>
    <name evidence="1" type="ORF">ENJ63_02510</name>
</gene>
<organism evidence="1">
    <name type="scientific">Dissulfuribacter thermophilus</name>
    <dbReference type="NCBI Taxonomy" id="1156395"/>
    <lineage>
        <taxon>Bacteria</taxon>
        <taxon>Pseudomonadati</taxon>
        <taxon>Thermodesulfobacteriota</taxon>
        <taxon>Dissulfuribacteria</taxon>
        <taxon>Dissulfuribacterales</taxon>
        <taxon>Dissulfuribacteraceae</taxon>
        <taxon>Dissulfuribacter</taxon>
    </lineage>
</organism>
<dbReference type="SUPFAM" id="SSF53067">
    <property type="entry name" value="Actin-like ATPase domain"/>
    <property type="match status" value="1"/>
</dbReference>
<dbReference type="EMBL" id="DRND01000207">
    <property type="protein sequence ID" value="HFC46735.1"/>
    <property type="molecule type" value="Genomic_DNA"/>
</dbReference>
<dbReference type="PANTHER" id="PTHR32432">
    <property type="entry name" value="CELL DIVISION PROTEIN FTSA-RELATED"/>
    <property type="match status" value="1"/>
</dbReference>
<accession>A0A7V2WSY3</accession>
<dbReference type="AlphaFoldDB" id="A0A7V2WSY3"/>
<dbReference type="InterPro" id="IPR050696">
    <property type="entry name" value="FtsA/MreB"/>
</dbReference>
<evidence type="ECO:0008006" key="2">
    <source>
        <dbReference type="Google" id="ProtNLM"/>
    </source>
</evidence>
<dbReference type="InterPro" id="IPR043129">
    <property type="entry name" value="ATPase_NBD"/>
</dbReference>
<comment type="caution">
    <text evidence="1">The sequence shown here is derived from an EMBL/GenBank/DDBJ whole genome shotgun (WGS) entry which is preliminary data.</text>
</comment>
<feature type="non-terminal residue" evidence="1">
    <location>
        <position position="119"/>
    </location>
</feature>
<sequence length="119" mass="13434">MKFGRNKFFKRKARPLIGVDIGSHTLKVVEFGINGDSRVLRRIGRALVPRNAIQEGAIKDPEALEEALKTLIQNLQPKIRRAATSVSGYSVIVKKINVPYSDEREIEDNLIFEAENYVP</sequence>
<dbReference type="PANTHER" id="PTHR32432:SF3">
    <property type="entry name" value="ETHANOLAMINE UTILIZATION PROTEIN EUTJ"/>
    <property type="match status" value="1"/>
</dbReference>
<proteinExistence type="predicted"/>